<dbReference type="EMBL" id="WIXE01012115">
    <property type="protein sequence ID" value="KAK5976216.1"/>
    <property type="molecule type" value="Genomic_DNA"/>
</dbReference>
<keyword evidence="1" id="KW-0812">Transmembrane</keyword>
<evidence type="ECO:0000313" key="3">
    <source>
        <dbReference type="Proteomes" id="UP001331761"/>
    </source>
</evidence>
<sequence length="172" mass="19388">EISSAQIRAKRYRTSSLDSLSRKAVEKCVESVAFSDPMSEEHRMDSEEADNGSVIVMSVAIGLGCVLLSSIWLIIRLLPIGFIPIIYLNRKYIFEKNSWLRSPRAAEDNAAGVENRGPAISFSQSEDIQFHRHPSPVRKTGWRTSLQEPAQLSRNWKCATFLIDFLKTSCRG</sequence>
<evidence type="ECO:0000313" key="2">
    <source>
        <dbReference type="EMBL" id="KAK5976216.1"/>
    </source>
</evidence>
<dbReference type="Proteomes" id="UP001331761">
    <property type="component" value="Unassembled WGS sequence"/>
</dbReference>
<dbReference type="AlphaFoldDB" id="A0AAN8IJV0"/>
<accession>A0AAN8IJV0</accession>
<feature type="transmembrane region" description="Helical" evidence="1">
    <location>
        <begin position="54"/>
        <end position="87"/>
    </location>
</feature>
<feature type="non-terminal residue" evidence="2">
    <location>
        <position position="1"/>
    </location>
</feature>
<protein>
    <submittedName>
        <fullName evidence="2">Uncharacterized protein</fullName>
    </submittedName>
</protein>
<keyword evidence="3" id="KW-1185">Reference proteome</keyword>
<gene>
    <name evidence="2" type="ORF">GCK32_008836</name>
</gene>
<proteinExistence type="predicted"/>
<organism evidence="2 3">
    <name type="scientific">Trichostrongylus colubriformis</name>
    <name type="common">Black scour worm</name>
    <dbReference type="NCBI Taxonomy" id="6319"/>
    <lineage>
        <taxon>Eukaryota</taxon>
        <taxon>Metazoa</taxon>
        <taxon>Ecdysozoa</taxon>
        <taxon>Nematoda</taxon>
        <taxon>Chromadorea</taxon>
        <taxon>Rhabditida</taxon>
        <taxon>Rhabditina</taxon>
        <taxon>Rhabditomorpha</taxon>
        <taxon>Strongyloidea</taxon>
        <taxon>Trichostrongylidae</taxon>
        <taxon>Trichostrongylus</taxon>
    </lineage>
</organism>
<keyword evidence="1" id="KW-0472">Membrane</keyword>
<name>A0AAN8IJV0_TRICO</name>
<evidence type="ECO:0000256" key="1">
    <source>
        <dbReference type="SAM" id="Phobius"/>
    </source>
</evidence>
<reference evidence="2 3" key="1">
    <citation type="submission" date="2019-10" db="EMBL/GenBank/DDBJ databases">
        <title>Assembly and Annotation for the nematode Trichostrongylus colubriformis.</title>
        <authorList>
            <person name="Martin J."/>
        </authorList>
    </citation>
    <scope>NUCLEOTIDE SEQUENCE [LARGE SCALE GENOMIC DNA]</scope>
    <source>
        <strain evidence="2">G859</strain>
        <tissue evidence="2">Whole worm</tissue>
    </source>
</reference>
<keyword evidence="1" id="KW-1133">Transmembrane helix</keyword>
<comment type="caution">
    <text evidence="2">The sequence shown here is derived from an EMBL/GenBank/DDBJ whole genome shotgun (WGS) entry which is preliminary data.</text>
</comment>